<evidence type="ECO:0000256" key="1">
    <source>
        <dbReference type="SAM" id="Coils"/>
    </source>
</evidence>
<keyword evidence="3" id="KW-0732">Signal</keyword>
<protein>
    <recommendedName>
        <fullName evidence="6">Pre-mRNA-splicing factor SYF2</fullName>
    </recommendedName>
</protein>
<dbReference type="RefSeq" id="XP_025355674.1">
    <property type="nucleotide sequence ID" value="XM_025502310.1"/>
</dbReference>
<dbReference type="Proteomes" id="UP000245771">
    <property type="component" value="Unassembled WGS sequence"/>
</dbReference>
<name>A0A316VCT7_9BASI</name>
<evidence type="ECO:0000256" key="2">
    <source>
        <dbReference type="SAM" id="MobiDB-lite"/>
    </source>
</evidence>
<feature type="compositionally biased region" description="Polar residues" evidence="2">
    <location>
        <begin position="92"/>
        <end position="101"/>
    </location>
</feature>
<dbReference type="OrthoDB" id="10584216at2759"/>
<sequence length="294" mass="35077">MTSFHKVLAFIFLLAFTLTNLDPTCGQPTRSPSSRDDRLRKEIDHSDSRSRKEPYRREPHRSVDRPRKELYPKDDRKRKYESFRKNEDEPQYQKSQKSYRSTRSESSRWKYHSDKDSRTFRSQKPSVESVERQQLLKEEASRIRRNSRKDIKTSKEEIKRLTKEFNQFHDARLAADRAEIRVGNTVRDAWAGKYIELETAKSNIRRHERAGNYLHHTPAVSQALHEQADKLKAGPERLEAEMADLKSKGKHDEGLEWIHNYKHIQEHNEFLDKVNRHAGSIFMDKQLLRKYKKY</sequence>
<keyword evidence="5" id="KW-1185">Reference proteome</keyword>
<dbReference type="GeneID" id="37024091"/>
<feature type="compositionally biased region" description="Basic and acidic residues" evidence="2">
    <location>
        <begin position="102"/>
        <end position="119"/>
    </location>
</feature>
<dbReference type="AlphaFoldDB" id="A0A316VCT7"/>
<feature type="signal peptide" evidence="3">
    <location>
        <begin position="1"/>
        <end position="26"/>
    </location>
</feature>
<gene>
    <name evidence="4" type="ORF">FA14DRAFT_40677</name>
</gene>
<reference evidence="4 5" key="1">
    <citation type="journal article" date="2018" name="Mol. Biol. Evol.">
        <title>Broad Genomic Sampling Reveals a Smut Pathogenic Ancestry of the Fungal Clade Ustilaginomycotina.</title>
        <authorList>
            <person name="Kijpornyongpan T."/>
            <person name="Mondo S.J."/>
            <person name="Barry K."/>
            <person name="Sandor L."/>
            <person name="Lee J."/>
            <person name="Lipzen A."/>
            <person name="Pangilinan J."/>
            <person name="LaButti K."/>
            <person name="Hainaut M."/>
            <person name="Henrissat B."/>
            <person name="Grigoriev I.V."/>
            <person name="Spatafora J.W."/>
            <person name="Aime M.C."/>
        </authorList>
    </citation>
    <scope>NUCLEOTIDE SEQUENCE [LARGE SCALE GENOMIC DNA]</scope>
    <source>
        <strain evidence="4 5">MCA 3882</strain>
    </source>
</reference>
<evidence type="ECO:0000256" key="3">
    <source>
        <dbReference type="SAM" id="SignalP"/>
    </source>
</evidence>
<evidence type="ECO:0000313" key="4">
    <source>
        <dbReference type="EMBL" id="PWN35372.1"/>
    </source>
</evidence>
<evidence type="ECO:0008006" key="6">
    <source>
        <dbReference type="Google" id="ProtNLM"/>
    </source>
</evidence>
<evidence type="ECO:0000313" key="5">
    <source>
        <dbReference type="Proteomes" id="UP000245771"/>
    </source>
</evidence>
<dbReference type="EMBL" id="KZ819603">
    <property type="protein sequence ID" value="PWN35372.1"/>
    <property type="molecule type" value="Genomic_DNA"/>
</dbReference>
<feature type="region of interest" description="Disordered" evidence="2">
    <location>
        <begin position="23"/>
        <end position="133"/>
    </location>
</feature>
<feature type="compositionally biased region" description="Basic and acidic residues" evidence="2">
    <location>
        <begin position="33"/>
        <end position="88"/>
    </location>
</feature>
<feature type="chain" id="PRO_5016290131" description="Pre-mRNA-splicing factor SYF2" evidence="3">
    <location>
        <begin position="27"/>
        <end position="294"/>
    </location>
</feature>
<feature type="coiled-coil region" evidence="1">
    <location>
        <begin position="144"/>
        <end position="171"/>
    </location>
</feature>
<accession>A0A316VCT7</accession>
<dbReference type="InParanoid" id="A0A316VCT7"/>
<keyword evidence="1" id="KW-0175">Coiled coil</keyword>
<proteinExistence type="predicted"/>
<organism evidence="4 5">
    <name type="scientific">Meira miltonrushii</name>
    <dbReference type="NCBI Taxonomy" id="1280837"/>
    <lineage>
        <taxon>Eukaryota</taxon>
        <taxon>Fungi</taxon>
        <taxon>Dikarya</taxon>
        <taxon>Basidiomycota</taxon>
        <taxon>Ustilaginomycotina</taxon>
        <taxon>Exobasidiomycetes</taxon>
        <taxon>Exobasidiales</taxon>
        <taxon>Brachybasidiaceae</taxon>
        <taxon>Meira</taxon>
    </lineage>
</organism>